<dbReference type="InterPro" id="IPR017896">
    <property type="entry name" value="4Fe4S_Fe-S-bd"/>
</dbReference>
<proteinExistence type="predicted"/>
<keyword evidence="4" id="KW-0411">Iron-sulfur</keyword>
<dbReference type="EMBL" id="JASKYM010000018">
    <property type="protein sequence ID" value="MDK2565075.1"/>
    <property type="molecule type" value="Genomic_DNA"/>
</dbReference>
<dbReference type="PROSITE" id="PS00198">
    <property type="entry name" value="4FE4S_FER_1"/>
    <property type="match status" value="1"/>
</dbReference>
<evidence type="ECO:0000256" key="1">
    <source>
        <dbReference type="ARBA" id="ARBA00022485"/>
    </source>
</evidence>
<evidence type="ECO:0000313" key="7">
    <source>
        <dbReference type="Proteomes" id="UP001301012"/>
    </source>
</evidence>
<evidence type="ECO:0000313" key="6">
    <source>
        <dbReference type="EMBL" id="MDK2565075.1"/>
    </source>
</evidence>
<organism evidence="6 7">
    <name type="scientific">Romboutsia sedimentorum</name>
    <dbReference type="NCBI Taxonomy" id="1368474"/>
    <lineage>
        <taxon>Bacteria</taxon>
        <taxon>Bacillati</taxon>
        <taxon>Bacillota</taxon>
        <taxon>Clostridia</taxon>
        <taxon>Peptostreptococcales</taxon>
        <taxon>Peptostreptococcaceae</taxon>
        <taxon>Romboutsia</taxon>
    </lineage>
</organism>
<reference evidence="6 7" key="1">
    <citation type="submission" date="2023-05" db="EMBL/GenBank/DDBJ databases">
        <title>Rombocin, a short stable natural nisin variant, displays selective antimicrobial activity against Listeria monocytogenes and employs dual mode of action to kill target bacterial strains.</title>
        <authorList>
            <person name="Wambui J."/>
            <person name="Stephan R."/>
            <person name="Kuipers O.P."/>
        </authorList>
    </citation>
    <scope>NUCLEOTIDE SEQUENCE [LARGE SCALE GENOMIC DNA]</scope>
    <source>
        <strain evidence="6 7">RC002</strain>
    </source>
</reference>
<dbReference type="PANTHER" id="PTHR43687">
    <property type="entry name" value="ADENYLYLSULFATE REDUCTASE, BETA SUBUNIT"/>
    <property type="match status" value="1"/>
</dbReference>
<feature type="domain" description="4Fe-4S ferredoxin-type" evidence="5">
    <location>
        <begin position="3"/>
        <end position="32"/>
    </location>
</feature>
<dbReference type="RefSeq" id="WP_284133937.1">
    <property type="nucleotide sequence ID" value="NZ_JASKYM010000018.1"/>
</dbReference>
<sequence length="63" mass="7285">MGRKLEIEESWCKKCGICIEFCPKKVLNMNNESVYIENESECTLCGLCELRCPDYAIYIAENI</sequence>
<evidence type="ECO:0000259" key="5">
    <source>
        <dbReference type="PROSITE" id="PS51379"/>
    </source>
</evidence>
<keyword evidence="2" id="KW-0479">Metal-binding</keyword>
<dbReference type="PANTHER" id="PTHR43687:SF4">
    <property type="entry name" value="BLR5484 PROTEIN"/>
    <property type="match status" value="1"/>
</dbReference>
<feature type="domain" description="4Fe-4S ferredoxin-type" evidence="5">
    <location>
        <begin position="33"/>
        <end position="62"/>
    </location>
</feature>
<dbReference type="SUPFAM" id="SSF54862">
    <property type="entry name" value="4Fe-4S ferredoxins"/>
    <property type="match status" value="1"/>
</dbReference>
<keyword evidence="7" id="KW-1185">Reference proteome</keyword>
<keyword evidence="3" id="KW-0408">Iron</keyword>
<dbReference type="Gene3D" id="3.30.70.20">
    <property type="match status" value="1"/>
</dbReference>
<dbReference type="InterPro" id="IPR050572">
    <property type="entry name" value="Fe-S_Ferredoxin"/>
</dbReference>
<comment type="caution">
    <text evidence="6">The sequence shown here is derived from an EMBL/GenBank/DDBJ whole genome shotgun (WGS) entry which is preliminary data.</text>
</comment>
<dbReference type="InterPro" id="IPR017900">
    <property type="entry name" value="4Fe4S_Fe_S_CS"/>
</dbReference>
<keyword evidence="1" id="KW-0004">4Fe-4S</keyword>
<accession>A0ABT7EG55</accession>
<name>A0ABT7EG55_9FIRM</name>
<evidence type="ECO:0000256" key="3">
    <source>
        <dbReference type="ARBA" id="ARBA00023004"/>
    </source>
</evidence>
<protein>
    <submittedName>
        <fullName evidence="6">4Fe-4S binding protein</fullName>
    </submittedName>
</protein>
<dbReference type="PROSITE" id="PS51379">
    <property type="entry name" value="4FE4S_FER_2"/>
    <property type="match status" value="2"/>
</dbReference>
<dbReference type="Proteomes" id="UP001301012">
    <property type="component" value="Unassembled WGS sequence"/>
</dbReference>
<dbReference type="Pfam" id="PF13187">
    <property type="entry name" value="Fer4_9"/>
    <property type="match status" value="1"/>
</dbReference>
<evidence type="ECO:0000256" key="4">
    <source>
        <dbReference type="ARBA" id="ARBA00023014"/>
    </source>
</evidence>
<gene>
    <name evidence="6" type="ORF">QOZ84_16210</name>
</gene>
<evidence type="ECO:0000256" key="2">
    <source>
        <dbReference type="ARBA" id="ARBA00022723"/>
    </source>
</evidence>